<dbReference type="EMBL" id="JAPHNI010000141">
    <property type="protein sequence ID" value="KAJ8115413.1"/>
    <property type="molecule type" value="Genomic_DNA"/>
</dbReference>
<comment type="caution">
    <text evidence="1">The sequence shown here is derived from an EMBL/GenBank/DDBJ whole genome shotgun (WGS) entry which is preliminary data.</text>
</comment>
<name>A0ACC2IJP1_9PLEO</name>
<protein>
    <submittedName>
        <fullName evidence="1">Uncharacterized protein</fullName>
    </submittedName>
</protein>
<sequence length="546" mass="60360">MMAPPKPTHKPLNAYRMTATLKNFAYKLTSTLSSSEVPTIKKDGEFSKARKTEDLFPTTDPTKDGDDCLHDCATCTIKYPRKFEIDETEELFGHVKGWQTHLIVATGKTDWVRDVADEKGSIMEAVDKGDVKPSNGKLMLSASDMPIPDHSDTSSMVLLLPSWQFIDNVTPANVPQLITDYVNRSPTNDSPLLHKPPTSSQPSTVPSGGSSSTDLASRAADDAIPSTISTELKARPCPHKYLILLCSQKTRDARCGQSAPLLRREFERHLRPLGLYRDLHDERPGGVGIYFISHVGGHKFSANVMVYRHSSTVEHPNEANGHVNGVQEALEELKIEADKGHEIVLDASKEQHAEKDGEAAQCIWLARVRPEDCENIIRYTVLQGKVVKPERQLRGGFDRSKQLAMSMFETWEQIFVNADAGCLPSLEGQDNGMIIPIMANRPLDIGTATMKSDPITSTVPTVEGNLPWSGFTKEQGTFGKSGYGRGSEYLLSNRPQTNTSREVFLGKPAIKDTILARSEALMPVSIEGLRHSIEHLGTDKRHRLVK</sequence>
<gene>
    <name evidence="1" type="ORF">OPT61_g2938</name>
</gene>
<reference evidence="1" key="1">
    <citation type="submission" date="2022-11" db="EMBL/GenBank/DDBJ databases">
        <title>Genome Sequence of Boeremia exigua.</title>
        <authorList>
            <person name="Buettner E."/>
        </authorList>
    </citation>
    <scope>NUCLEOTIDE SEQUENCE</scope>
    <source>
        <strain evidence="1">CU02</strain>
    </source>
</reference>
<keyword evidence="2" id="KW-1185">Reference proteome</keyword>
<proteinExistence type="predicted"/>
<evidence type="ECO:0000313" key="2">
    <source>
        <dbReference type="Proteomes" id="UP001153331"/>
    </source>
</evidence>
<organism evidence="1 2">
    <name type="scientific">Boeremia exigua</name>
    <dbReference type="NCBI Taxonomy" id="749465"/>
    <lineage>
        <taxon>Eukaryota</taxon>
        <taxon>Fungi</taxon>
        <taxon>Dikarya</taxon>
        <taxon>Ascomycota</taxon>
        <taxon>Pezizomycotina</taxon>
        <taxon>Dothideomycetes</taxon>
        <taxon>Pleosporomycetidae</taxon>
        <taxon>Pleosporales</taxon>
        <taxon>Pleosporineae</taxon>
        <taxon>Didymellaceae</taxon>
        <taxon>Boeremia</taxon>
    </lineage>
</organism>
<dbReference type="Proteomes" id="UP001153331">
    <property type="component" value="Unassembled WGS sequence"/>
</dbReference>
<accession>A0ACC2IJP1</accession>
<evidence type="ECO:0000313" key="1">
    <source>
        <dbReference type="EMBL" id="KAJ8115413.1"/>
    </source>
</evidence>